<evidence type="ECO:0000313" key="3">
    <source>
        <dbReference type="Proteomes" id="UP000001194"/>
    </source>
</evidence>
<evidence type="ECO:0000313" key="2">
    <source>
        <dbReference type="EMBL" id="EDQ98359.1"/>
    </source>
</evidence>
<feature type="domain" description="DUF4246" evidence="1">
    <location>
        <begin position="4"/>
        <end position="97"/>
    </location>
</feature>
<dbReference type="KEGG" id="lbc:LACBIDRAFT_303402"/>
<dbReference type="OrthoDB" id="415532at2759"/>
<dbReference type="AlphaFoldDB" id="B0E473"/>
<dbReference type="InterPro" id="IPR025340">
    <property type="entry name" value="DUF4246"/>
</dbReference>
<name>B0E473_LACBS</name>
<protein>
    <submittedName>
        <fullName evidence="2">Predicted protein</fullName>
    </submittedName>
</protein>
<dbReference type="HOGENOM" id="CLU_012066_1_2_1"/>
<keyword evidence="3" id="KW-1185">Reference proteome</keyword>
<dbReference type="InParanoid" id="B0E473"/>
<gene>
    <name evidence="2" type="ORF">LACBIDRAFT_303402</name>
</gene>
<dbReference type="Proteomes" id="UP000001194">
    <property type="component" value="Unassembled WGS sequence"/>
</dbReference>
<dbReference type="RefSeq" id="XP_001890992.1">
    <property type="nucleotide sequence ID" value="XM_001890957.1"/>
</dbReference>
<dbReference type="GeneID" id="6086646"/>
<evidence type="ECO:0000259" key="1">
    <source>
        <dbReference type="Pfam" id="PF14033"/>
    </source>
</evidence>
<dbReference type="STRING" id="486041.B0E473"/>
<accession>B0E473</accession>
<dbReference type="InterPro" id="IPR049192">
    <property type="entry name" value="DUF4246_C"/>
</dbReference>
<dbReference type="PANTHER" id="PTHR33119:SF1">
    <property type="entry name" value="FE2OG DIOXYGENASE DOMAIN-CONTAINING PROTEIN"/>
    <property type="match status" value="1"/>
</dbReference>
<proteinExistence type="predicted"/>
<reference evidence="2 3" key="1">
    <citation type="journal article" date="2008" name="Nature">
        <title>The genome of Laccaria bicolor provides insights into mycorrhizal symbiosis.</title>
        <authorList>
            <person name="Martin F."/>
            <person name="Aerts A."/>
            <person name="Ahren D."/>
            <person name="Brun A."/>
            <person name="Danchin E.G.J."/>
            <person name="Duchaussoy F."/>
            <person name="Gibon J."/>
            <person name="Kohler A."/>
            <person name="Lindquist E."/>
            <person name="Pereda V."/>
            <person name="Salamov A."/>
            <person name="Shapiro H.J."/>
            <person name="Wuyts J."/>
            <person name="Blaudez D."/>
            <person name="Buee M."/>
            <person name="Brokstein P."/>
            <person name="Canbaeck B."/>
            <person name="Cohen D."/>
            <person name="Courty P.E."/>
            <person name="Coutinho P.M."/>
            <person name="Delaruelle C."/>
            <person name="Detter J.C."/>
            <person name="Deveau A."/>
            <person name="DiFazio S."/>
            <person name="Duplessis S."/>
            <person name="Fraissinet-Tachet L."/>
            <person name="Lucic E."/>
            <person name="Frey-Klett P."/>
            <person name="Fourrey C."/>
            <person name="Feussner I."/>
            <person name="Gay G."/>
            <person name="Grimwood J."/>
            <person name="Hoegger P.J."/>
            <person name="Jain P."/>
            <person name="Kilaru S."/>
            <person name="Labbe J."/>
            <person name="Lin Y.C."/>
            <person name="Legue V."/>
            <person name="Le Tacon F."/>
            <person name="Marmeisse R."/>
            <person name="Melayah D."/>
            <person name="Montanini B."/>
            <person name="Muratet M."/>
            <person name="Nehls U."/>
            <person name="Niculita-Hirzel H."/>
            <person name="Oudot-Le Secq M.P."/>
            <person name="Peter M."/>
            <person name="Quesneville H."/>
            <person name="Rajashekar B."/>
            <person name="Reich M."/>
            <person name="Rouhier N."/>
            <person name="Schmutz J."/>
            <person name="Yin T."/>
            <person name="Chalot M."/>
            <person name="Henrissat B."/>
            <person name="Kuees U."/>
            <person name="Lucas S."/>
            <person name="Van de Peer Y."/>
            <person name="Podila G.K."/>
            <person name="Polle A."/>
            <person name="Pukkila P.J."/>
            <person name="Richardson P.M."/>
            <person name="Rouze P."/>
            <person name="Sanders I.R."/>
            <person name="Stajich J.E."/>
            <person name="Tunlid A."/>
            <person name="Tuskan G."/>
            <person name="Grigoriev I.V."/>
        </authorList>
    </citation>
    <scope>NUCLEOTIDE SEQUENCE [LARGE SCALE GENOMIC DNA]</scope>
    <source>
        <strain evidence="3">S238N-H82 / ATCC MYA-4686</strain>
    </source>
</reference>
<dbReference type="EMBL" id="DS547320">
    <property type="protein sequence ID" value="EDQ98359.1"/>
    <property type="molecule type" value="Genomic_DNA"/>
</dbReference>
<sequence length="162" mass="19044">MRGQIVYRQEQHEWFPNVFGLEQYGPTFQNVGGVDMREGQLLTFPNILQHQVQPFELEDRTKPGHRKILALFLVNPNIKIISSANVPCQRKDWWREEIGCQGGIDVWLPRELGDLVFEEVEGFPIGMEKAKKMRLKLMKKRKAFVLRETKVFEEETFSLCEH</sequence>
<dbReference type="PANTHER" id="PTHR33119">
    <property type="entry name" value="IFI3P"/>
    <property type="match status" value="1"/>
</dbReference>
<organism evidence="3">
    <name type="scientific">Laccaria bicolor (strain S238N-H82 / ATCC MYA-4686)</name>
    <name type="common">Bicoloured deceiver</name>
    <name type="synonym">Laccaria laccata var. bicolor</name>
    <dbReference type="NCBI Taxonomy" id="486041"/>
    <lineage>
        <taxon>Eukaryota</taxon>
        <taxon>Fungi</taxon>
        <taxon>Dikarya</taxon>
        <taxon>Basidiomycota</taxon>
        <taxon>Agaricomycotina</taxon>
        <taxon>Agaricomycetes</taxon>
        <taxon>Agaricomycetidae</taxon>
        <taxon>Agaricales</taxon>
        <taxon>Agaricineae</taxon>
        <taxon>Hydnangiaceae</taxon>
        <taxon>Laccaria</taxon>
    </lineage>
</organism>
<dbReference type="Pfam" id="PF14033">
    <property type="entry name" value="DUF4246"/>
    <property type="match status" value="1"/>
</dbReference>